<dbReference type="AlphaFoldDB" id="E4XHQ8"/>
<gene>
    <name evidence="1" type="ORF">GSOID_T00011039001</name>
</gene>
<proteinExistence type="predicted"/>
<accession>E4XHQ8</accession>
<evidence type="ECO:0000313" key="1">
    <source>
        <dbReference type="EMBL" id="CBY19615.1"/>
    </source>
</evidence>
<sequence>MTIDIPDYNEKMRRLHVINNKLHRLRDPLRLQLPIRQIRNDDTLDLY</sequence>
<evidence type="ECO:0000313" key="2">
    <source>
        <dbReference type="Proteomes" id="UP000001307"/>
    </source>
</evidence>
<reference evidence="1" key="1">
    <citation type="journal article" date="2010" name="Science">
        <title>Plasticity of animal genome architecture unmasked by rapid evolution of a pelagic tunicate.</title>
        <authorList>
            <person name="Denoeud F."/>
            <person name="Henriet S."/>
            <person name="Mungpakdee S."/>
            <person name="Aury J.M."/>
            <person name="Da Silva C."/>
            <person name="Brinkmann H."/>
            <person name="Mikhaleva J."/>
            <person name="Olsen L.C."/>
            <person name="Jubin C."/>
            <person name="Canestro C."/>
            <person name="Bouquet J.M."/>
            <person name="Danks G."/>
            <person name="Poulain J."/>
            <person name="Campsteijn C."/>
            <person name="Adamski M."/>
            <person name="Cross I."/>
            <person name="Yadetie F."/>
            <person name="Muffato M."/>
            <person name="Louis A."/>
            <person name="Butcher S."/>
            <person name="Tsagkogeorga G."/>
            <person name="Konrad A."/>
            <person name="Singh S."/>
            <person name="Jensen M.F."/>
            <person name="Cong E.H."/>
            <person name="Eikeseth-Otteraa H."/>
            <person name="Noel B."/>
            <person name="Anthouard V."/>
            <person name="Porcel B.M."/>
            <person name="Kachouri-Lafond R."/>
            <person name="Nishino A."/>
            <person name="Ugolini M."/>
            <person name="Chourrout P."/>
            <person name="Nishida H."/>
            <person name="Aasland R."/>
            <person name="Huzurbazar S."/>
            <person name="Westhof E."/>
            <person name="Delsuc F."/>
            <person name="Lehrach H."/>
            <person name="Reinhardt R."/>
            <person name="Weissenbach J."/>
            <person name="Roy S.W."/>
            <person name="Artiguenave F."/>
            <person name="Postlethwait J.H."/>
            <person name="Manak J.R."/>
            <person name="Thompson E.M."/>
            <person name="Jaillon O."/>
            <person name="Du Pasquier L."/>
            <person name="Boudinot P."/>
            <person name="Liberles D.A."/>
            <person name="Volff J.N."/>
            <person name="Philippe H."/>
            <person name="Lenhard B."/>
            <person name="Roest Crollius H."/>
            <person name="Wincker P."/>
            <person name="Chourrout D."/>
        </authorList>
    </citation>
    <scope>NUCLEOTIDE SEQUENCE [LARGE SCALE GENOMIC DNA]</scope>
</reference>
<dbReference type="EMBL" id="FN653052">
    <property type="protein sequence ID" value="CBY19615.1"/>
    <property type="molecule type" value="Genomic_DNA"/>
</dbReference>
<name>E4XHQ8_OIKDI</name>
<keyword evidence="2" id="KW-1185">Reference proteome</keyword>
<dbReference type="InParanoid" id="E4XHQ8"/>
<protein>
    <submittedName>
        <fullName evidence="1">Uncharacterized protein</fullName>
    </submittedName>
</protein>
<dbReference type="Proteomes" id="UP000001307">
    <property type="component" value="Unassembled WGS sequence"/>
</dbReference>
<organism evidence="1">
    <name type="scientific">Oikopleura dioica</name>
    <name type="common">Tunicate</name>
    <dbReference type="NCBI Taxonomy" id="34765"/>
    <lineage>
        <taxon>Eukaryota</taxon>
        <taxon>Metazoa</taxon>
        <taxon>Chordata</taxon>
        <taxon>Tunicata</taxon>
        <taxon>Appendicularia</taxon>
        <taxon>Copelata</taxon>
        <taxon>Oikopleuridae</taxon>
        <taxon>Oikopleura</taxon>
    </lineage>
</organism>